<keyword evidence="3" id="KW-1185">Reference proteome</keyword>
<dbReference type="InterPro" id="IPR000157">
    <property type="entry name" value="TIR_dom"/>
</dbReference>
<dbReference type="Gene3D" id="3.40.50.10140">
    <property type="entry name" value="Toll/interleukin-1 receptor homology (TIR) domain"/>
    <property type="match status" value="1"/>
</dbReference>
<protein>
    <submittedName>
        <fullName evidence="2">TIR domain-containing protein</fullName>
    </submittedName>
</protein>
<evidence type="ECO:0000313" key="2">
    <source>
        <dbReference type="EMBL" id="PPK67596.1"/>
    </source>
</evidence>
<organism evidence="2 3">
    <name type="scientific">Actinokineospora auranticolor</name>
    <dbReference type="NCBI Taxonomy" id="155976"/>
    <lineage>
        <taxon>Bacteria</taxon>
        <taxon>Bacillati</taxon>
        <taxon>Actinomycetota</taxon>
        <taxon>Actinomycetes</taxon>
        <taxon>Pseudonocardiales</taxon>
        <taxon>Pseudonocardiaceae</taxon>
        <taxon>Actinokineospora</taxon>
    </lineage>
</organism>
<evidence type="ECO:0000259" key="1">
    <source>
        <dbReference type="Pfam" id="PF13676"/>
    </source>
</evidence>
<proteinExistence type="predicted"/>
<gene>
    <name evidence="2" type="ORF">CLV40_107262</name>
</gene>
<dbReference type="GO" id="GO:0007165">
    <property type="term" value="P:signal transduction"/>
    <property type="evidence" value="ECO:0007669"/>
    <property type="project" value="InterPro"/>
</dbReference>
<reference evidence="2 3" key="1">
    <citation type="submission" date="2018-02" db="EMBL/GenBank/DDBJ databases">
        <title>Genomic Encyclopedia of Archaeal and Bacterial Type Strains, Phase II (KMG-II): from individual species to whole genera.</title>
        <authorList>
            <person name="Goeker M."/>
        </authorList>
    </citation>
    <scope>NUCLEOTIDE SEQUENCE [LARGE SCALE GENOMIC DNA]</scope>
    <source>
        <strain evidence="2 3">YU 961-1</strain>
    </source>
</reference>
<dbReference type="InterPro" id="IPR035897">
    <property type="entry name" value="Toll_tir_struct_dom_sf"/>
</dbReference>
<feature type="domain" description="TIR" evidence="1">
    <location>
        <begin position="4"/>
        <end position="134"/>
    </location>
</feature>
<name>A0A2S6GQX3_9PSEU</name>
<dbReference type="Pfam" id="PF13676">
    <property type="entry name" value="TIR_2"/>
    <property type="match status" value="1"/>
</dbReference>
<dbReference type="AlphaFoldDB" id="A0A2S6GQX3"/>
<sequence length="194" mass="20906">MTSIFINYRTSDVGYAPNAVRGGLAAHFGAEHVFLAARSIPLGAAWPPALLDAAAGCRVLLALLGSRWSSATTDTGDRCLDDPDDLVRAEIRAALDHSRVVVPVLFDDAPNPADRPLPGDIAALARSQAFRVHRRSMEHDIDALAKRLRAENPDLPRPAESVTTHTETRFGAVTGRVDKLFQIGQMTVNGDFNA</sequence>
<accession>A0A2S6GQX3</accession>
<comment type="caution">
    <text evidence="2">The sequence shown here is derived from an EMBL/GenBank/DDBJ whole genome shotgun (WGS) entry which is preliminary data.</text>
</comment>
<dbReference type="RefSeq" id="WP_104479680.1">
    <property type="nucleotide sequence ID" value="NZ_CP154825.1"/>
</dbReference>
<dbReference type="Proteomes" id="UP000239203">
    <property type="component" value="Unassembled WGS sequence"/>
</dbReference>
<dbReference type="SUPFAM" id="SSF52200">
    <property type="entry name" value="Toll/Interleukin receptor TIR domain"/>
    <property type="match status" value="1"/>
</dbReference>
<evidence type="ECO:0000313" key="3">
    <source>
        <dbReference type="Proteomes" id="UP000239203"/>
    </source>
</evidence>
<dbReference type="EMBL" id="PTIX01000007">
    <property type="protein sequence ID" value="PPK67596.1"/>
    <property type="molecule type" value="Genomic_DNA"/>
</dbReference>
<dbReference type="OrthoDB" id="4547231at2"/>